<accession>A0ABU1GBU5</accession>
<comment type="caution">
    <text evidence="1">The sequence shown here is derived from an EMBL/GenBank/DDBJ whole genome shotgun (WGS) entry which is preliminary data.</text>
</comment>
<protein>
    <recommendedName>
        <fullName evidence="3">Transposase</fullName>
    </recommendedName>
</protein>
<dbReference type="Proteomes" id="UP001269267">
    <property type="component" value="Unassembled WGS sequence"/>
</dbReference>
<gene>
    <name evidence="1" type="ORF">QC815_06310</name>
</gene>
<evidence type="ECO:0000313" key="1">
    <source>
        <dbReference type="EMBL" id="MDR5874534.1"/>
    </source>
</evidence>
<evidence type="ECO:0000313" key="2">
    <source>
        <dbReference type="Proteomes" id="UP001269267"/>
    </source>
</evidence>
<sequence length="88" mass="9675">MRTSVGNLSILSSDYLLAARLPKVTVNGTTKAMTQLLEPRRVAAQAIAWDNGSEFAERRQVAKAVQAKIYFMTRTAHASVTPMKILIV</sequence>
<name>A0ABU1GBU5_9GAMM</name>
<keyword evidence="2" id="KW-1185">Reference proteome</keyword>
<evidence type="ECO:0008006" key="3">
    <source>
        <dbReference type="Google" id="ProtNLM"/>
    </source>
</evidence>
<reference evidence="1 2" key="1">
    <citation type="submission" date="2023-04" db="EMBL/GenBank/DDBJ databases">
        <title>A long-awaited taxogenomic arrangement of the family Halomonadaceae.</title>
        <authorList>
            <person name="De La Haba R."/>
            <person name="Chuvochina M."/>
            <person name="Wittouck S."/>
            <person name="Arahal D.R."/>
            <person name="Sanchez-Porro C."/>
            <person name="Hugenholtz P."/>
            <person name="Ventosa A."/>
        </authorList>
    </citation>
    <scope>NUCLEOTIDE SEQUENCE [LARGE SCALE GENOMIC DNA]</scope>
    <source>
        <strain evidence="1 2">DSM 18042</strain>
    </source>
</reference>
<dbReference type="EMBL" id="JARWAI010000004">
    <property type="protein sequence ID" value="MDR5874534.1"/>
    <property type="molecule type" value="Genomic_DNA"/>
</dbReference>
<organism evidence="1 2">
    <name type="scientific">Vreelandella gomseomensis</name>
    <dbReference type="NCBI Taxonomy" id="370766"/>
    <lineage>
        <taxon>Bacteria</taxon>
        <taxon>Pseudomonadati</taxon>
        <taxon>Pseudomonadota</taxon>
        <taxon>Gammaproteobacteria</taxon>
        <taxon>Oceanospirillales</taxon>
        <taxon>Halomonadaceae</taxon>
        <taxon>Vreelandella</taxon>
    </lineage>
</organism>
<proteinExistence type="predicted"/>